<protein>
    <recommendedName>
        <fullName evidence="4">DUF2207 domain-containing protein</fullName>
    </recommendedName>
</protein>
<keyword evidence="1" id="KW-0472">Membrane</keyword>
<evidence type="ECO:0000313" key="2">
    <source>
        <dbReference type="EMBL" id="MBC5753990.1"/>
    </source>
</evidence>
<reference evidence="2 3" key="1">
    <citation type="submission" date="2020-08" db="EMBL/GenBank/DDBJ databases">
        <title>Genome public.</title>
        <authorList>
            <person name="Liu C."/>
            <person name="Sun Q."/>
        </authorList>
    </citation>
    <scope>NUCLEOTIDE SEQUENCE [LARGE SCALE GENOMIC DNA]</scope>
    <source>
        <strain evidence="2 3">BX0805</strain>
    </source>
</reference>
<dbReference type="EMBL" id="JACOQH010000005">
    <property type="protein sequence ID" value="MBC5753990.1"/>
    <property type="molecule type" value="Genomic_DNA"/>
</dbReference>
<feature type="transmembrane region" description="Helical" evidence="1">
    <location>
        <begin position="218"/>
        <end position="238"/>
    </location>
</feature>
<dbReference type="RefSeq" id="WP_186982207.1">
    <property type="nucleotide sequence ID" value="NZ_JACOQH010000005.1"/>
</dbReference>
<evidence type="ECO:0000256" key="1">
    <source>
        <dbReference type="SAM" id="Phobius"/>
    </source>
</evidence>
<organism evidence="2 3">
    <name type="scientific">Roseburia yibonii</name>
    <dbReference type="NCBI Taxonomy" id="2763063"/>
    <lineage>
        <taxon>Bacteria</taxon>
        <taxon>Bacillati</taxon>
        <taxon>Bacillota</taxon>
        <taxon>Clostridia</taxon>
        <taxon>Lachnospirales</taxon>
        <taxon>Lachnospiraceae</taxon>
        <taxon>Roseburia</taxon>
    </lineage>
</organism>
<evidence type="ECO:0008006" key="4">
    <source>
        <dbReference type="Google" id="ProtNLM"/>
    </source>
</evidence>
<keyword evidence="1" id="KW-0812">Transmembrane</keyword>
<keyword evidence="1" id="KW-1133">Transmembrane helix</keyword>
<comment type="caution">
    <text evidence="2">The sequence shown here is derived from an EMBL/GenBank/DDBJ whole genome shotgun (WGS) entry which is preliminary data.</text>
</comment>
<accession>A0ABR7IAP9</accession>
<gene>
    <name evidence="2" type="ORF">H8Z76_08115</name>
</gene>
<keyword evidence="3" id="KW-1185">Reference proteome</keyword>
<name>A0ABR7IAP9_9FIRM</name>
<dbReference type="Proteomes" id="UP000621540">
    <property type="component" value="Unassembled WGS sequence"/>
</dbReference>
<sequence length="319" mass="35889">MKKYTWKICMVFALVLFCLFGQKERVMAYSDALDEIEDYEIKIKPASDGSLYMTYHIAWKVLDDESEGALTWVKIGIPNEYVEDVRPLSDSVKSAKYKSYDGEDYVRVDLDREYYAGEVVDIDFSIHQHHMYETAGQWRTYNFTPGWFDEIEVDHLAVYWNQKGVDSVPYQAVEDGDDYLWETSLFPGERYSVTVDYPADFFESEDDAVTSARAKTDVVLIALLIGVPVLVCVLALIFRARVAGKDHYTKDRGMGGIYTSTHHTGGHGGGGGCACACACACAGGGRAGCARKDFYGTRLETLKVRQAILNYEKNSCQEK</sequence>
<proteinExistence type="predicted"/>
<evidence type="ECO:0000313" key="3">
    <source>
        <dbReference type="Proteomes" id="UP000621540"/>
    </source>
</evidence>